<feature type="region of interest" description="Disordered" evidence="12">
    <location>
        <begin position="1"/>
        <end position="24"/>
    </location>
</feature>
<feature type="domain" description="TRAM" evidence="13">
    <location>
        <begin position="16"/>
        <end position="79"/>
    </location>
</feature>
<proteinExistence type="inferred from homology"/>
<feature type="binding site" evidence="9 10">
    <location>
        <position position="374"/>
    </location>
    <ligand>
        <name>S-adenosyl-L-methionine</name>
        <dbReference type="ChEBI" id="CHEBI:59789"/>
    </ligand>
</feature>
<dbReference type="GO" id="GO:0070041">
    <property type="term" value="F:rRNA (uridine-C5-)-methyltransferase activity"/>
    <property type="evidence" value="ECO:0007669"/>
    <property type="project" value="UniProtKB-UniRule"/>
</dbReference>
<dbReference type="SUPFAM" id="SSF53335">
    <property type="entry name" value="S-adenosyl-L-methionine-dependent methyltransferases"/>
    <property type="match status" value="1"/>
</dbReference>
<feature type="binding site" evidence="9">
    <location>
        <position position="175"/>
    </location>
    <ligand>
        <name>[4Fe-4S] cluster</name>
        <dbReference type="ChEBI" id="CHEBI:49883"/>
    </ligand>
</feature>
<dbReference type="GO" id="GO:0003723">
    <property type="term" value="F:RNA binding"/>
    <property type="evidence" value="ECO:0007669"/>
    <property type="project" value="InterPro"/>
</dbReference>
<dbReference type="NCBIfam" id="NF009639">
    <property type="entry name" value="PRK13168.1"/>
    <property type="match status" value="1"/>
</dbReference>
<reference evidence="14 15" key="1">
    <citation type="submission" date="2019-03" db="EMBL/GenBank/DDBJ databases">
        <title>Genomic Encyclopedia of Type Strains, Phase IV (KMG-IV): sequencing the most valuable type-strain genomes for metagenomic binning, comparative biology and taxonomic classification.</title>
        <authorList>
            <person name="Goeker M."/>
        </authorList>
    </citation>
    <scope>NUCLEOTIDE SEQUENCE [LARGE SCALE GENOMIC DNA]</scope>
    <source>
        <strain evidence="14 15">DSM 5604</strain>
    </source>
</reference>
<evidence type="ECO:0000256" key="2">
    <source>
        <dbReference type="ARBA" id="ARBA00022552"/>
    </source>
</evidence>
<dbReference type="NCBIfam" id="TIGR00479">
    <property type="entry name" value="rumA"/>
    <property type="match status" value="1"/>
</dbReference>
<evidence type="ECO:0000259" key="13">
    <source>
        <dbReference type="PROSITE" id="PS50926"/>
    </source>
</evidence>
<sequence length="442" mass="49397">MNRDVILKNRSNRRPKAHQGKPISSPIRTFTIESMTHEGHGVVRDQGKVTFVEGAMTGEQVEARLTKEGRQFNQATTLKRIHTSPSRRTPSCKHFEQCGGCQLQHMDIDAQRDLKTEWLRNQFRKLELPEQITRLQGEEFGYRRRARLSVFAKNQQVSMGFRAKASNAIVDIEQCQVLVPALQKAYADLRSYILQGSLVAKLGHVELLLDNAGVACVLRQTRDVPEADKAQLVEWANSNGIEVYWQLPDQSKVQVDAPRHYLVDGLKVNFHPQDFIQVNAQINDAMVEQAMAWLNVTQDDVVLDLFCGAGNFSLPLGKRAGQVLAVEAIESMVEMGQANAAAAGLGNTSFLAADLTLPPPNHLKKAKITKALLDPPRAGALEFLPTLVRLKPKQILYVSCNASTLARDAQYLVENGYRVMNVCMMDMFPQTSHVEAMMLLQK</sequence>
<keyword evidence="2 9" id="KW-0698">rRNA processing</keyword>
<comment type="catalytic activity">
    <reaction evidence="9">
        <text>uridine(1939) in 23S rRNA + S-adenosyl-L-methionine = 5-methyluridine(1939) in 23S rRNA + S-adenosyl-L-homocysteine + H(+)</text>
        <dbReference type="Rhea" id="RHEA:42908"/>
        <dbReference type="Rhea" id="RHEA-COMP:10278"/>
        <dbReference type="Rhea" id="RHEA-COMP:10279"/>
        <dbReference type="ChEBI" id="CHEBI:15378"/>
        <dbReference type="ChEBI" id="CHEBI:57856"/>
        <dbReference type="ChEBI" id="CHEBI:59789"/>
        <dbReference type="ChEBI" id="CHEBI:65315"/>
        <dbReference type="ChEBI" id="CHEBI:74447"/>
        <dbReference type="EC" id="2.1.1.190"/>
    </reaction>
</comment>
<dbReference type="PROSITE" id="PS01230">
    <property type="entry name" value="TRMA_1"/>
    <property type="match status" value="1"/>
</dbReference>
<dbReference type="InterPro" id="IPR012340">
    <property type="entry name" value="NA-bd_OB-fold"/>
</dbReference>
<dbReference type="InterPro" id="IPR010280">
    <property type="entry name" value="U5_MeTrfase_fam"/>
</dbReference>
<gene>
    <name evidence="9" type="primary">rlmD</name>
    <name evidence="14" type="ORF">C8D85_2386</name>
</gene>
<evidence type="ECO:0000256" key="5">
    <source>
        <dbReference type="ARBA" id="ARBA00022691"/>
    </source>
</evidence>
<dbReference type="PROSITE" id="PS51687">
    <property type="entry name" value="SAM_MT_RNA_M5U"/>
    <property type="match status" value="1"/>
</dbReference>
<evidence type="ECO:0000256" key="6">
    <source>
        <dbReference type="ARBA" id="ARBA00022723"/>
    </source>
</evidence>
<dbReference type="GO" id="GO:0070475">
    <property type="term" value="P:rRNA base methylation"/>
    <property type="evidence" value="ECO:0007669"/>
    <property type="project" value="TreeGrafter"/>
</dbReference>
<feature type="active site" description="Nucleophile" evidence="9 10">
    <location>
        <position position="400"/>
    </location>
</feature>
<evidence type="ECO:0000256" key="7">
    <source>
        <dbReference type="ARBA" id="ARBA00023004"/>
    </source>
</evidence>
<keyword evidence="7 9" id="KW-0408">Iron</keyword>
<dbReference type="InterPro" id="IPR030391">
    <property type="entry name" value="MeTrfase_TrmA_CS"/>
</dbReference>
<keyword evidence="15" id="KW-1185">Reference proteome</keyword>
<protein>
    <recommendedName>
        <fullName evidence="9">23S rRNA (uracil(1939)-C(5))-methyltransferase RlmD</fullName>
        <ecNumber evidence="9">2.1.1.190</ecNumber>
    </recommendedName>
    <alternativeName>
        <fullName evidence="9">23S rRNA(m5U1939)-methyltransferase</fullName>
    </alternativeName>
</protein>
<evidence type="ECO:0000313" key="14">
    <source>
        <dbReference type="EMBL" id="TDR12353.1"/>
    </source>
</evidence>
<feature type="binding site" evidence="9">
    <location>
        <position position="311"/>
    </location>
    <ligand>
        <name>S-adenosyl-L-methionine</name>
        <dbReference type="ChEBI" id="CHEBI:59789"/>
    </ligand>
</feature>
<feature type="binding site" evidence="9">
    <location>
        <position position="354"/>
    </location>
    <ligand>
        <name>S-adenosyl-L-methionine</name>
        <dbReference type="ChEBI" id="CHEBI:59789"/>
    </ligand>
</feature>
<evidence type="ECO:0000256" key="8">
    <source>
        <dbReference type="ARBA" id="ARBA00023014"/>
    </source>
</evidence>
<feature type="binding site" evidence="9">
    <location>
        <position position="101"/>
    </location>
    <ligand>
        <name>[4Fe-4S] cluster</name>
        <dbReference type="ChEBI" id="CHEBI:49883"/>
    </ligand>
</feature>
<feature type="binding site" evidence="9 10">
    <location>
        <position position="277"/>
    </location>
    <ligand>
        <name>S-adenosyl-L-methionine</name>
        <dbReference type="ChEBI" id="CHEBI:59789"/>
    </ligand>
</feature>
<dbReference type="GO" id="GO:0005506">
    <property type="term" value="F:iron ion binding"/>
    <property type="evidence" value="ECO:0007669"/>
    <property type="project" value="UniProtKB-UniRule"/>
</dbReference>
<feature type="binding site" evidence="9 10">
    <location>
        <position position="306"/>
    </location>
    <ligand>
        <name>S-adenosyl-L-methionine</name>
        <dbReference type="ChEBI" id="CHEBI:59789"/>
    </ligand>
</feature>
<feature type="binding site" evidence="9 10">
    <location>
        <position position="327"/>
    </location>
    <ligand>
        <name>S-adenosyl-L-methionine</name>
        <dbReference type="ChEBI" id="CHEBI:59789"/>
    </ligand>
</feature>
<evidence type="ECO:0000256" key="9">
    <source>
        <dbReference type="HAMAP-Rule" id="MF_01010"/>
    </source>
</evidence>
<dbReference type="SUPFAM" id="SSF50249">
    <property type="entry name" value="Nucleic acid-binding proteins"/>
    <property type="match status" value="1"/>
</dbReference>
<dbReference type="OrthoDB" id="9804590at2"/>
<dbReference type="EC" id="2.1.1.190" evidence="9"/>
<dbReference type="GO" id="GO:0051539">
    <property type="term" value="F:4 iron, 4 sulfur cluster binding"/>
    <property type="evidence" value="ECO:0007669"/>
    <property type="project" value="UniProtKB-KW"/>
</dbReference>
<feature type="active site" evidence="11">
    <location>
        <position position="400"/>
    </location>
</feature>
<dbReference type="InterPro" id="IPR029063">
    <property type="entry name" value="SAM-dependent_MTases_sf"/>
</dbReference>
<dbReference type="CDD" id="cd02440">
    <property type="entry name" value="AdoMet_MTases"/>
    <property type="match status" value="1"/>
</dbReference>
<dbReference type="Proteomes" id="UP000295729">
    <property type="component" value="Unassembled WGS sequence"/>
</dbReference>
<dbReference type="PANTHER" id="PTHR11061">
    <property type="entry name" value="RNA M5U METHYLTRANSFERASE"/>
    <property type="match status" value="1"/>
</dbReference>
<dbReference type="PANTHER" id="PTHR11061:SF49">
    <property type="entry name" value="23S RRNA (URACIL(1939)-C(5))-METHYLTRANSFERASE RLMD"/>
    <property type="match status" value="1"/>
</dbReference>
<feature type="binding site" evidence="9">
    <location>
        <position position="92"/>
    </location>
    <ligand>
        <name>[4Fe-4S] cluster</name>
        <dbReference type="ChEBI" id="CHEBI:49883"/>
    </ligand>
</feature>
<evidence type="ECO:0000313" key="15">
    <source>
        <dbReference type="Proteomes" id="UP000295729"/>
    </source>
</evidence>
<evidence type="ECO:0000256" key="11">
    <source>
        <dbReference type="PROSITE-ProRule" id="PRU10015"/>
    </source>
</evidence>
<evidence type="ECO:0000256" key="12">
    <source>
        <dbReference type="SAM" id="MobiDB-lite"/>
    </source>
</evidence>
<keyword evidence="4 9" id="KW-0808">Transferase</keyword>
<dbReference type="AlphaFoldDB" id="A0A4R6X6M7"/>
<feature type="binding site" evidence="9">
    <location>
        <position position="98"/>
    </location>
    <ligand>
        <name>[4Fe-4S] cluster</name>
        <dbReference type="ChEBI" id="CHEBI:49883"/>
    </ligand>
</feature>
<dbReference type="EMBL" id="SNZA01000004">
    <property type="protein sequence ID" value="TDR12353.1"/>
    <property type="molecule type" value="Genomic_DNA"/>
</dbReference>
<comment type="function">
    <text evidence="9">Catalyzes the formation of 5-methyl-uridine at position 1939 (m5U1939) in 23S rRNA.</text>
</comment>
<evidence type="ECO:0000256" key="3">
    <source>
        <dbReference type="ARBA" id="ARBA00022603"/>
    </source>
</evidence>
<keyword evidence="3 9" id="KW-0489">Methyltransferase</keyword>
<evidence type="ECO:0000256" key="10">
    <source>
        <dbReference type="PROSITE-ProRule" id="PRU01024"/>
    </source>
</evidence>
<comment type="caution">
    <text evidence="14">The sequence shown here is derived from an EMBL/GenBank/DDBJ whole genome shotgun (WGS) entry which is preliminary data.</text>
</comment>
<name>A0A4R6X6M7_9GAMM</name>
<keyword evidence="8 9" id="KW-0411">Iron-sulfur</keyword>
<organism evidence="14 15">
    <name type="scientific">Marinomonas communis</name>
    <dbReference type="NCBI Taxonomy" id="28254"/>
    <lineage>
        <taxon>Bacteria</taxon>
        <taxon>Pseudomonadati</taxon>
        <taxon>Pseudomonadota</taxon>
        <taxon>Gammaproteobacteria</taxon>
        <taxon>Oceanospirillales</taxon>
        <taxon>Oceanospirillaceae</taxon>
        <taxon>Marinomonas</taxon>
    </lineage>
</organism>
<dbReference type="PROSITE" id="PS50926">
    <property type="entry name" value="TRAM"/>
    <property type="match status" value="1"/>
</dbReference>
<keyword evidence="6 9" id="KW-0479">Metal-binding</keyword>
<dbReference type="InterPro" id="IPR001566">
    <property type="entry name" value="23S_rRNA_MeTrfase_RlmD"/>
</dbReference>
<evidence type="ECO:0000256" key="1">
    <source>
        <dbReference type="ARBA" id="ARBA00022485"/>
    </source>
</evidence>
<feature type="compositionally biased region" description="Basic residues" evidence="12">
    <location>
        <begin position="10"/>
        <end position="19"/>
    </location>
</feature>
<evidence type="ECO:0000256" key="4">
    <source>
        <dbReference type="ARBA" id="ARBA00022679"/>
    </source>
</evidence>
<dbReference type="Gene3D" id="3.40.50.150">
    <property type="entry name" value="Vaccinia Virus protein VP39"/>
    <property type="match status" value="1"/>
</dbReference>
<dbReference type="InterPro" id="IPR002792">
    <property type="entry name" value="TRAM_dom"/>
</dbReference>
<accession>A0A4R6X6M7</accession>
<keyword evidence="5 9" id="KW-0949">S-adenosyl-L-methionine</keyword>
<dbReference type="HAMAP" id="MF_01010">
    <property type="entry name" value="23SrRNA_methyltr_RlmD"/>
    <property type="match status" value="1"/>
</dbReference>
<dbReference type="Pfam" id="PF05958">
    <property type="entry name" value="tRNA_U5-meth_tr"/>
    <property type="match status" value="2"/>
</dbReference>
<dbReference type="Gene3D" id="2.40.50.140">
    <property type="entry name" value="Nucleic acid-binding proteins"/>
    <property type="match status" value="1"/>
</dbReference>
<comment type="similarity">
    <text evidence="9">Belongs to the class I-like SAM-binding methyltransferase superfamily. RNA M5U methyltransferase family. RlmD subfamily.</text>
</comment>
<keyword evidence="1 9" id="KW-0004">4Fe-4S</keyword>
<dbReference type="InterPro" id="IPR030390">
    <property type="entry name" value="MeTrfase_TrmA_AS"/>
</dbReference>
<dbReference type="PROSITE" id="PS01231">
    <property type="entry name" value="TRMA_2"/>
    <property type="match status" value="1"/>
</dbReference>
<dbReference type="FunFam" id="2.40.50.140:FF:000097">
    <property type="entry name" value="23S rRNA (uracil(1939)-C(5))-methyltransferase RlmD"/>
    <property type="match status" value="1"/>
</dbReference>
<dbReference type="Gene3D" id="2.40.50.1070">
    <property type="match status" value="1"/>
</dbReference>